<accession>A0A5D6VBQ3</accession>
<protein>
    <submittedName>
        <fullName evidence="1">Uncharacterized protein</fullName>
    </submittedName>
</protein>
<dbReference type="EMBL" id="VTHL01000003">
    <property type="protein sequence ID" value="TYZ12622.1"/>
    <property type="molecule type" value="Genomic_DNA"/>
</dbReference>
<evidence type="ECO:0000313" key="2">
    <source>
        <dbReference type="Proteomes" id="UP000322791"/>
    </source>
</evidence>
<dbReference type="AlphaFoldDB" id="A0A5D6VBQ3"/>
<gene>
    <name evidence="1" type="ORF">FY528_04815</name>
</gene>
<reference evidence="1 2" key="1">
    <citation type="submission" date="2019-08" db="EMBL/GenBank/DDBJ databases">
        <authorList>
            <person name="Seo M.-J."/>
        </authorList>
    </citation>
    <scope>NUCLEOTIDE SEQUENCE [LARGE SCALE GENOMIC DNA]</scope>
    <source>
        <strain evidence="1 2">KIGAM108</strain>
    </source>
</reference>
<dbReference type="Proteomes" id="UP000322791">
    <property type="component" value="Unassembled WGS sequence"/>
</dbReference>
<sequence length="213" mass="21868">MATIYSPLGDISGSVGNLTFSKRNGQNVLGQKIATNTSNTPAQQETRAKFSLLSSLYKRMAAAVLLGLKASGGASGYNQFMANNFDFVSVDAQMNATADYTKLELSEGAVLEVAGLKGVKATAAADTVTVSWTNNTNGNSALGTDLVNVVLVKKTTGEVIMSLGAKARSASPLAVQDARLAGVATADVQVLAFAQRADGSDASPTTRIVASVS</sequence>
<organism evidence="1 2">
    <name type="scientific">Hymenobacter lutimineralis</name>
    <dbReference type="NCBI Taxonomy" id="2606448"/>
    <lineage>
        <taxon>Bacteria</taxon>
        <taxon>Pseudomonadati</taxon>
        <taxon>Bacteroidota</taxon>
        <taxon>Cytophagia</taxon>
        <taxon>Cytophagales</taxon>
        <taxon>Hymenobacteraceae</taxon>
        <taxon>Hymenobacter</taxon>
    </lineage>
</organism>
<comment type="caution">
    <text evidence="1">The sequence shown here is derived from an EMBL/GenBank/DDBJ whole genome shotgun (WGS) entry which is preliminary data.</text>
</comment>
<dbReference type="Pfam" id="PF19781">
    <property type="entry name" value="DUF6266"/>
    <property type="match status" value="1"/>
</dbReference>
<proteinExistence type="predicted"/>
<name>A0A5D6VBQ3_9BACT</name>
<keyword evidence="2" id="KW-1185">Reference proteome</keyword>
<evidence type="ECO:0000313" key="1">
    <source>
        <dbReference type="EMBL" id="TYZ12622.1"/>
    </source>
</evidence>
<dbReference type="InterPro" id="IPR046233">
    <property type="entry name" value="DUF6266"/>
</dbReference>
<dbReference type="RefSeq" id="WP_149069861.1">
    <property type="nucleotide sequence ID" value="NZ_VTHL01000003.1"/>
</dbReference>